<gene>
    <name evidence="2" type="ORF">FA046_15475</name>
</gene>
<dbReference type="Pfam" id="PF13692">
    <property type="entry name" value="Glyco_trans_1_4"/>
    <property type="match status" value="1"/>
</dbReference>
<keyword evidence="3" id="KW-1185">Reference proteome</keyword>
<evidence type="ECO:0000259" key="1">
    <source>
        <dbReference type="Pfam" id="PF13439"/>
    </source>
</evidence>
<dbReference type="Proteomes" id="UP000308181">
    <property type="component" value="Unassembled WGS sequence"/>
</dbReference>
<dbReference type="CDD" id="cd03801">
    <property type="entry name" value="GT4_PimA-like"/>
    <property type="match status" value="1"/>
</dbReference>
<keyword evidence="2" id="KW-0808">Transferase</keyword>
<accession>A0A4U1BVB1</accession>
<dbReference type="InterPro" id="IPR050194">
    <property type="entry name" value="Glycosyltransferase_grp1"/>
</dbReference>
<evidence type="ECO:0000313" key="2">
    <source>
        <dbReference type="EMBL" id="TKB96064.1"/>
    </source>
</evidence>
<dbReference type="Gene3D" id="3.40.50.2000">
    <property type="entry name" value="Glycogen Phosphorylase B"/>
    <property type="match status" value="2"/>
</dbReference>
<dbReference type="InterPro" id="IPR028098">
    <property type="entry name" value="Glyco_trans_4-like_N"/>
</dbReference>
<evidence type="ECO:0000313" key="3">
    <source>
        <dbReference type="Proteomes" id="UP000308181"/>
    </source>
</evidence>
<dbReference type="SUPFAM" id="SSF53756">
    <property type="entry name" value="UDP-Glycosyltransferase/glycogen phosphorylase"/>
    <property type="match status" value="1"/>
</dbReference>
<protein>
    <submittedName>
        <fullName evidence="2">Glycosyltransferase family 4 protein</fullName>
    </submittedName>
</protein>
<sequence>MYNIIVSPEWFPNKENLLSAIFTKKHIEVIAKTNNVVVAFAVGTVGEDKNYNLVIEKNVFTSVICYFRLSKLPLIGKYINFINYFLADYKAIKQAELLIEKVDFFHIHVLPKSAVIPYLYYLFKNVPYFISEHSTAYLRKSNNYVESWLKIKFANNSKGLSAVSESLKFAMENKGLKHQNFKIIPNVINPNIFSLKPLNKDTKIKFLHVSRLDEQAKNVIGILRVFELLYHKYQQIELHIVGGFLDMVSDAELFSKALKCTEAVFFHGIKYGEDIVPYYHNADYFVMFSNYETQAVVVVEALMCGLPVIATQLPALDEYLHQYNSIQVATKDESDLYLKMENCINKTCDFWPAENISSDIKLKFDLNSLEEGFKTLYKLGMNS</sequence>
<feature type="domain" description="Glycosyltransferase subfamily 4-like N-terminal" evidence="1">
    <location>
        <begin position="84"/>
        <end position="190"/>
    </location>
</feature>
<dbReference type="RefSeq" id="WP_136827439.1">
    <property type="nucleotide sequence ID" value="NZ_SWBP01000006.1"/>
</dbReference>
<proteinExistence type="predicted"/>
<dbReference type="OrthoDB" id="9795068at2"/>
<organism evidence="2 3">
    <name type="scientific">Pedobacter cryophilus</name>
    <dbReference type="NCBI Taxonomy" id="2571271"/>
    <lineage>
        <taxon>Bacteria</taxon>
        <taxon>Pseudomonadati</taxon>
        <taxon>Bacteroidota</taxon>
        <taxon>Sphingobacteriia</taxon>
        <taxon>Sphingobacteriales</taxon>
        <taxon>Sphingobacteriaceae</taxon>
        <taxon>Pedobacter</taxon>
    </lineage>
</organism>
<dbReference type="EMBL" id="SWBP01000006">
    <property type="protein sequence ID" value="TKB96064.1"/>
    <property type="molecule type" value="Genomic_DNA"/>
</dbReference>
<dbReference type="AlphaFoldDB" id="A0A4U1BVB1"/>
<dbReference type="Pfam" id="PF13439">
    <property type="entry name" value="Glyco_transf_4"/>
    <property type="match status" value="1"/>
</dbReference>
<dbReference type="PANTHER" id="PTHR45947:SF3">
    <property type="entry name" value="SULFOQUINOVOSYL TRANSFERASE SQD2"/>
    <property type="match status" value="1"/>
</dbReference>
<reference evidence="2 3" key="1">
    <citation type="submission" date="2019-04" db="EMBL/GenBank/DDBJ databases">
        <title>Pedobacter sp. AR-3-17 sp. nov., isolated from Arctic soil.</title>
        <authorList>
            <person name="Dahal R.H."/>
            <person name="Kim D.-U."/>
        </authorList>
    </citation>
    <scope>NUCLEOTIDE SEQUENCE [LARGE SCALE GENOMIC DNA]</scope>
    <source>
        <strain evidence="2 3">AR-3-17</strain>
    </source>
</reference>
<dbReference type="GO" id="GO:0016757">
    <property type="term" value="F:glycosyltransferase activity"/>
    <property type="evidence" value="ECO:0007669"/>
    <property type="project" value="TreeGrafter"/>
</dbReference>
<name>A0A4U1BVB1_9SPHI</name>
<dbReference type="PANTHER" id="PTHR45947">
    <property type="entry name" value="SULFOQUINOVOSYL TRANSFERASE SQD2"/>
    <property type="match status" value="1"/>
</dbReference>
<comment type="caution">
    <text evidence="2">The sequence shown here is derived from an EMBL/GenBank/DDBJ whole genome shotgun (WGS) entry which is preliminary data.</text>
</comment>